<dbReference type="GO" id="GO:0005524">
    <property type="term" value="F:ATP binding"/>
    <property type="evidence" value="ECO:0007669"/>
    <property type="project" value="UniProtKB-UniRule"/>
</dbReference>
<comment type="similarity">
    <text evidence="2">Belongs to the protein kinase superfamily. Ser/Thr protein kinase family.</text>
</comment>
<keyword evidence="5" id="KW-0723">Serine/threonine-protein kinase</keyword>
<keyword evidence="24" id="KW-1185">Reference proteome</keyword>
<name>A0A8J6BMK6_ZIZPA</name>
<dbReference type="EMBL" id="JAAALK010000082">
    <property type="protein sequence ID" value="KAG8087505.1"/>
    <property type="molecule type" value="Genomic_DNA"/>
</dbReference>
<dbReference type="InterPro" id="IPR013210">
    <property type="entry name" value="LRR_N_plant-typ"/>
</dbReference>
<evidence type="ECO:0000259" key="22">
    <source>
        <dbReference type="PROSITE" id="PS50011"/>
    </source>
</evidence>
<keyword evidence="7" id="KW-0808">Transferase</keyword>
<dbReference type="GO" id="GO:0005886">
    <property type="term" value="C:plasma membrane"/>
    <property type="evidence" value="ECO:0007669"/>
    <property type="project" value="UniProtKB-SubCell"/>
</dbReference>
<comment type="caution">
    <text evidence="23">The sequence shown here is derived from an EMBL/GenBank/DDBJ whole genome shotgun (WGS) entry which is preliminary data.</text>
</comment>
<dbReference type="InterPro" id="IPR000719">
    <property type="entry name" value="Prot_kinase_dom"/>
</dbReference>
<keyword evidence="17" id="KW-0325">Glycoprotein</keyword>
<comment type="catalytic activity">
    <reaction evidence="19">
        <text>L-seryl-[protein] + ATP = O-phospho-L-seryl-[protein] + ADP + H(+)</text>
        <dbReference type="Rhea" id="RHEA:17989"/>
        <dbReference type="Rhea" id="RHEA-COMP:9863"/>
        <dbReference type="Rhea" id="RHEA-COMP:11604"/>
        <dbReference type="ChEBI" id="CHEBI:15378"/>
        <dbReference type="ChEBI" id="CHEBI:29999"/>
        <dbReference type="ChEBI" id="CHEBI:30616"/>
        <dbReference type="ChEBI" id="CHEBI:83421"/>
        <dbReference type="ChEBI" id="CHEBI:456216"/>
        <dbReference type="EC" id="2.7.11.1"/>
    </reaction>
</comment>
<dbReference type="Pfam" id="PF08263">
    <property type="entry name" value="LRRNT_2"/>
    <property type="match status" value="1"/>
</dbReference>
<evidence type="ECO:0000256" key="21">
    <source>
        <dbReference type="SAM" id="Phobius"/>
    </source>
</evidence>
<evidence type="ECO:0000256" key="4">
    <source>
        <dbReference type="ARBA" id="ARBA00022475"/>
    </source>
</evidence>
<dbReference type="FunFam" id="3.80.10.10:FF:000275">
    <property type="entry name" value="Leucine-rich repeat receptor-like protein kinase"/>
    <property type="match status" value="1"/>
</dbReference>
<feature type="transmembrane region" description="Helical" evidence="21">
    <location>
        <begin position="21"/>
        <end position="46"/>
    </location>
</feature>
<dbReference type="Pfam" id="PF00560">
    <property type="entry name" value="LRR_1"/>
    <property type="match status" value="7"/>
</dbReference>
<gene>
    <name evidence="23" type="ORF">GUJ93_ZPchr0010g9949</name>
</gene>
<feature type="binding site" evidence="20">
    <location>
        <position position="759"/>
    </location>
    <ligand>
        <name>ATP</name>
        <dbReference type="ChEBI" id="CHEBI:30616"/>
    </ligand>
</feature>
<evidence type="ECO:0000256" key="15">
    <source>
        <dbReference type="ARBA" id="ARBA00023136"/>
    </source>
</evidence>
<evidence type="ECO:0000256" key="12">
    <source>
        <dbReference type="ARBA" id="ARBA00022777"/>
    </source>
</evidence>
<keyword evidence="13 20" id="KW-0067">ATP-binding</keyword>
<dbReference type="GO" id="GO:0006950">
    <property type="term" value="P:response to stress"/>
    <property type="evidence" value="ECO:0007669"/>
    <property type="project" value="UniProtKB-ARBA"/>
</dbReference>
<dbReference type="Proteomes" id="UP000729402">
    <property type="component" value="Unassembled WGS sequence"/>
</dbReference>
<organism evidence="23 24">
    <name type="scientific">Zizania palustris</name>
    <name type="common">Northern wild rice</name>
    <dbReference type="NCBI Taxonomy" id="103762"/>
    <lineage>
        <taxon>Eukaryota</taxon>
        <taxon>Viridiplantae</taxon>
        <taxon>Streptophyta</taxon>
        <taxon>Embryophyta</taxon>
        <taxon>Tracheophyta</taxon>
        <taxon>Spermatophyta</taxon>
        <taxon>Magnoliopsida</taxon>
        <taxon>Liliopsida</taxon>
        <taxon>Poales</taxon>
        <taxon>Poaceae</taxon>
        <taxon>BOP clade</taxon>
        <taxon>Oryzoideae</taxon>
        <taxon>Oryzeae</taxon>
        <taxon>Zizaniinae</taxon>
        <taxon>Zizania</taxon>
    </lineage>
</organism>
<evidence type="ECO:0000256" key="16">
    <source>
        <dbReference type="ARBA" id="ARBA00023170"/>
    </source>
</evidence>
<evidence type="ECO:0000256" key="20">
    <source>
        <dbReference type="PROSITE-ProRule" id="PRU10141"/>
    </source>
</evidence>
<keyword evidence="6" id="KW-0433">Leucine-rich repeat</keyword>
<evidence type="ECO:0000256" key="2">
    <source>
        <dbReference type="ARBA" id="ARBA00008684"/>
    </source>
</evidence>
<dbReference type="InterPro" id="IPR001611">
    <property type="entry name" value="Leu-rich_rpt"/>
</dbReference>
<evidence type="ECO:0000256" key="3">
    <source>
        <dbReference type="ARBA" id="ARBA00012513"/>
    </source>
</evidence>
<keyword evidence="15 21" id="KW-0472">Membrane</keyword>
<reference evidence="23" key="2">
    <citation type="submission" date="2021-02" db="EMBL/GenBank/DDBJ databases">
        <authorList>
            <person name="Kimball J.A."/>
            <person name="Haas M.W."/>
            <person name="Macchietto M."/>
            <person name="Kono T."/>
            <person name="Duquette J."/>
            <person name="Shao M."/>
        </authorList>
    </citation>
    <scope>NUCLEOTIDE SEQUENCE</scope>
    <source>
        <tissue evidence="23">Fresh leaf tissue</tissue>
    </source>
</reference>
<evidence type="ECO:0000256" key="11">
    <source>
        <dbReference type="ARBA" id="ARBA00022741"/>
    </source>
</evidence>
<evidence type="ECO:0000313" key="23">
    <source>
        <dbReference type="EMBL" id="KAG8087505.1"/>
    </source>
</evidence>
<proteinExistence type="inferred from homology"/>
<dbReference type="FunFam" id="3.80.10.10:FF:000619">
    <property type="entry name" value="Putative leucine-rich repeat receptor-like protein kinase family protein"/>
    <property type="match status" value="1"/>
</dbReference>
<dbReference type="InterPro" id="IPR008271">
    <property type="entry name" value="Ser/Thr_kinase_AS"/>
</dbReference>
<evidence type="ECO:0000256" key="13">
    <source>
        <dbReference type="ARBA" id="ARBA00022840"/>
    </source>
</evidence>
<evidence type="ECO:0000256" key="14">
    <source>
        <dbReference type="ARBA" id="ARBA00022989"/>
    </source>
</evidence>
<dbReference type="Pfam" id="PF00069">
    <property type="entry name" value="Pkinase"/>
    <property type="match status" value="1"/>
</dbReference>
<evidence type="ECO:0000256" key="9">
    <source>
        <dbReference type="ARBA" id="ARBA00022729"/>
    </source>
</evidence>
<evidence type="ECO:0000256" key="10">
    <source>
        <dbReference type="ARBA" id="ARBA00022737"/>
    </source>
</evidence>
<feature type="transmembrane region" description="Helical" evidence="21">
    <location>
        <begin position="678"/>
        <end position="701"/>
    </location>
</feature>
<evidence type="ECO:0000256" key="8">
    <source>
        <dbReference type="ARBA" id="ARBA00022692"/>
    </source>
</evidence>
<comment type="subcellular location">
    <subcellularLocation>
        <location evidence="1">Cell membrane</location>
        <topology evidence="1">Single-pass type I membrane protein</topology>
    </subcellularLocation>
</comment>
<evidence type="ECO:0000256" key="5">
    <source>
        <dbReference type="ARBA" id="ARBA00022527"/>
    </source>
</evidence>
<evidence type="ECO:0000256" key="7">
    <source>
        <dbReference type="ARBA" id="ARBA00022679"/>
    </source>
</evidence>
<dbReference type="PROSITE" id="PS00108">
    <property type="entry name" value="PROTEIN_KINASE_ST"/>
    <property type="match status" value="1"/>
</dbReference>
<keyword evidence="4" id="KW-1003">Cell membrane</keyword>
<keyword evidence="8 21" id="KW-0812">Transmembrane</keyword>
<evidence type="ECO:0000313" key="24">
    <source>
        <dbReference type="Proteomes" id="UP000729402"/>
    </source>
</evidence>
<dbReference type="PANTHER" id="PTHR27000">
    <property type="entry name" value="LEUCINE-RICH REPEAT RECEPTOR-LIKE PROTEIN KINASE FAMILY PROTEIN-RELATED"/>
    <property type="match status" value="1"/>
</dbReference>
<comment type="catalytic activity">
    <reaction evidence="18">
        <text>L-threonyl-[protein] + ATP = O-phospho-L-threonyl-[protein] + ADP + H(+)</text>
        <dbReference type="Rhea" id="RHEA:46608"/>
        <dbReference type="Rhea" id="RHEA-COMP:11060"/>
        <dbReference type="Rhea" id="RHEA-COMP:11605"/>
        <dbReference type="ChEBI" id="CHEBI:15378"/>
        <dbReference type="ChEBI" id="CHEBI:30013"/>
        <dbReference type="ChEBI" id="CHEBI:30616"/>
        <dbReference type="ChEBI" id="CHEBI:61977"/>
        <dbReference type="ChEBI" id="CHEBI:456216"/>
        <dbReference type="EC" id="2.7.11.1"/>
    </reaction>
</comment>
<protein>
    <recommendedName>
        <fullName evidence="3">non-specific serine/threonine protein kinase</fullName>
        <ecNumber evidence="3">2.7.11.1</ecNumber>
    </recommendedName>
</protein>
<dbReference type="FunFam" id="3.80.10.10:FF:000299">
    <property type="entry name" value="Piriformospora indica-insensitive protein 2"/>
    <property type="match status" value="1"/>
</dbReference>
<sequence length="1027" mass="112584">MYFLLISHRLCDFRSRMELEIWHWLLIFFSLAPLSCGLSADGLALLDLAKTLILPSSISSNWSANHATPCTWKGVGCDEMSNVVSLNLSNSGVSGFLGPQIGLMKHLKVINLSGNSISGPLPTSIGNCTKLEELLLLNNQLSGRLPDTLSNIEALKVFDITNNGFTGEVHFRFENCKLEIFILSSNYLRGEIPVWVGNCSSLIQLAYFNNSITGQIPSSIGLLGNLSYLVLSRNSLSGTIPPDIANCQMLLWLHLDGNQLEGTVPKELANLRNLQQIYLFNNHLTGEFPEDIWSIRSLKIVAIYNNNFTGQLPPVLAELKHLQEILLQSNSFTGFIPPELGVNGSLVKVDFTNNSFVGTIPPEVCSGRKLEVFNLGFNLLNGSIPSGITDCPSLRRVILRKNNLVGSIPQFGNCRNLDYIDLSYNSLSGDIPASLNKCINVTFVNWSRNKLAGPIPSEIGHLVSLQGLNLSGNRLLGELPVQISRCSKLSQLDLSFNSLNGPALTTVSNLKFLSRLRLQENKFSGGLPDSLSQLVMLIELQLGGNILGGSIPSSLGTLVKLGIALNLSRNGLMGDIPPQLGNLVELQSLDLSFNNLTGGLASLGNLKLLYSFNVSYNMFSGPVPENLVRFLNSTPSSFSGNPGLCMSCHDNDSSCTGTNVLKPCGSLRKKSAHKPLKIAMIVLGSSFVGAFLVLCVLKYIYFKPKLRDELGLLFQGSSKLNEAIEVTENFNNKHIIGTGAHGAVYKAVLRSGEVYAVKKLVHTAHKGPNASMIRELQTLGRIRHRNLIRLKEFLFKSEYGLILYDFMENGSLYDVLHGTEPAPTLDWSIRYNIALGTAHGLAYLHNDCHPAVVHRDIKPKNILLDSDMVPHISDFGIAKLMDQYPAAFQTTGIVGTIGYIAPEMAFSTRSSTEFDVYSYGVVLLELVTRKMALDSSFPGNMDIVSWVSYRLNETNQIETVCDPALMHEVHGTDEMKEVRKVVSLARRCTSKEAIQRPSMIGIVKELTDARNVAGSYFKQGRSGRSNS</sequence>
<dbReference type="FunFam" id="1.10.510.10:FF:000569">
    <property type="entry name" value="Serine/threonine-protein kinase-like protein CCR4"/>
    <property type="match status" value="1"/>
</dbReference>
<dbReference type="InterPro" id="IPR017441">
    <property type="entry name" value="Protein_kinase_ATP_BS"/>
</dbReference>
<dbReference type="PROSITE" id="PS50011">
    <property type="entry name" value="PROTEIN_KINASE_DOM"/>
    <property type="match status" value="1"/>
</dbReference>
<keyword evidence="10" id="KW-0677">Repeat</keyword>
<reference evidence="23" key="1">
    <citation type="journal article" date="2021" name="bioRxiv">
        <title>Whole Genome Assembly and Annotation of Northern Wild Rice, Zizania palustris L., Supports a Whole Genome Duplication in the Zizania Genus.</title>
        <authorList>
            <person name="Haas M."/>
            <person name="Kono T."/>
            <person name="Macchietto M."/>
            <person name="Millas R."/>
            <person name="McGilp L."/>
            <person name="Shao M."/>
            <person name="Duquette J."/>
            <person name="Hirsch C.N."/>
            <person name="Kimball J."/>
        </authorList>
    </citation>
    <scope>NUCLEOTIDE SEQUENCE</scope>
    <source>
        <tissue evidence="23">Fresh leaf tissue</tissue>
    </source>
</reference>
<evidence type="ECO:0000256" key="6">
    <source>
        <dbReference type="ARBA" id="ARBA00022614"/>
    </source>
</evidence>
<evidence type="ECO:0000256" key="18">
    <source>
        <dbReference type="ARBA" id="ARBA00047899"/>
    </source>
</evidence>
<keyword evidence="9" id="KW-0732">Signal</keyword>
<keyword evidence="11 20" id="KW-0547">Nucleotide-binding</keyword>
<dbReference type="AlphaFoldDB" id="A0A8J6BMK6"/>
<accession>A0A8J6BMK6</accession>
<keyword evidence="16" id="KW-0675">Receptor</keyword>
<keyword evidence="12" id="KW-0418">Kinase</keyword>
<dbReference type="PANTHER" id="PTHR27000:SF585">
    <property type="entry name" value="LEUCINE-RICH REPEAT RECEPTOR-LIKE PROTEIN KINASE PEPR1"/>
    <property type="match status" value="1"/>
</dbReference>
<dbReference type="PROSITE" id="PS51450">
    <property type="entry name" value="LRR"/>
    <property type="match status" value="1"/>
</dbReference>
<dbReference type="PROSITE" id="PS00107">
    <property type="entry name" value="PROTEIN_KINASE_ATP"/>
    <property type="match status" value="1"/>
</dbReference>
<dbReference type="OrthoDB" id="676979at2759"/>
<dbReference type="InterPro" id="IPR003591">
    <property type="entry name" value="Leu-rich_rpt_typical-subtyp"/>
</dbReference>
<dbReference type="EC" id="2.7.11.1" evidence="3"/>
<dbReference type="SMART" id="SM00369">
    <property type="entry name" value="LRR_TYP"/>
    <property type="match status" value="7"/>
</dbReference>
<evidence type="ECO:0000256" key="17">
    <source>
        <dbReference type="ARBA" id="ARBA00023180"/>
    </source>
</evidence>
<dbReference type="FunFam" id="3.30.200.20:FF:000260">
    <property type="entry name" value="LRR receptor-like serine/threonine-protein kinase RPK2"/>
    <property type="match status" value="1"/>
</dbReference>
<dbReference type="SMART" id="SM00220">
    <property type="entry name" value="S_TKc"/>
    <property type="match status" value="1"/>
</dbReference>
<evidence type="ECO:0000256" key="1">
    <source>
        <dbReference type="ARBA" id="ARBA00004251"/>
    </source>
</evidence>
<dbReference type="CDD" id="cd14066">
    <property type="entry name" value="STKc_IRAK"/>
    <property type="match status" value="1"/>
</dbReference>
<feature type="domain" description="Protein kinase" evidence="22">
    <location>
        <begin position="730"/>
        <end position="1017"/>
    </location>
</feature>
<evidence type="ECO:0000256" key="19">
    <source>
        <dbReference type="ARBA" id="ARBA00048679"/>
    </source>
</evidence>
<dbReference type="GO" id="GO:0004674">
    <property type="term" value="F:protein serine/threonine kinase activity"/>
    <property type="evidence" value="ECO:0007669"/>
    <property type="project" value="UniProtKB-KW"/>
</dbReference>
<keyword evidence="14 21" id="KW-1133">Transmembrane helix</keyword>